<comment type="caution">
    <text evidence="2">The sequence shown here is derived from an EMBL/GenBank/DDBJ whole genome shotgun (WGS) entry which is preliminary data.</text>
</comment>
<accession>A0A9K3H3U1</accession>
<gene>
    <name evidence="2" type="ORF">HanXRQr2_Chr15g0684941</name>
</gene>
<dbReference type="PANTHER" id="PTHR31099:SF49">
    <property type="entry name" value="MYOSIN HEAVY CHAIN-LIKE PROTEIN"/>
    <property type="match status" value="1"/>
</dbReference>
<feature type="region of interest" description="Disordered" evidence="1">
    <location>
        <begin position="251"/>
        <end position="275"/>
    </location>
</feature>
<protein>
    <submittedName>
        <fullName evidence="2">Uncharacterized protein</fullName>
    </submittedName>
</protein>
<evidence type="ECO:0000256" key="1">
    <source>
        <dbReference type="SAM" id="MobiDB-lite"/>
    </source>
</evidence>
<sequence>MGMVRIRHFEFLCQSMHIEPLVDRFRVSYQLHCSQGFYSFAQRPIAKKILLVPPKSFHEWKTKFFYIKRGVILVKMSFRGAGDILTETLKTHETEIWYQDIKDVPSIELPEKALVAAKMSQHWKTDRHDKTVYAEDGKKKRKMSIVQKGADEEPWYHQIVKNFALPKDADLNAQPSAGVGELMNLGVGPESKKKKCGPIATTISKKVDAPKADILKEEKKKGTRLVSEPWCNYVVVFDTLEGLAHVAVKKPKPEPRDTADIPLPNPDDPIDVESSPEPLVRTKVVKRKQPEGEAAAQPAKKITRKNIGKKGNLDAFVAKFSPGECLLKFSPLSYYKITLLIFLCRETCSFRSCRIIICF</sequence>
<name>A0A9K3H3U1_HELAN</name>
<dbReference type="AlphaFoldDB" id="A0A9K3H3U1"/>
<keyword evidence="3" id="KW-1185">Reference proteome</keyword>
<proteinExistence type="predicted"/>
<dbReference type="EMBL" id="MNCJ02000330">
    <property type="protein sequence ID" value="KAF5763824.1"/>
    <property type="molecule type" value="Genomic_DNA"/>
</dbReference>
<organism evidence="2 3">
    <name type="scientific">Helianthus annuus</name>
    <name type="common">Common sunflower</name>
    <dbReference type="NCBI Taxonomy" id="4232"/>
    <lineage>
        <taxon>Eukaryota</taxon>
        <taxon>Viridiplantae</taxon>
        <taxon>Streptophyta</taxon>
        <taxon>Embryophyta</taxon>
        <taxon>Tracheophyta</taxon>
        <taxon>Spermatophyta</taxon>
        <taxon>Magnoliopsida</taxon>
        <taxon>eudicotyledons</taxon>
        <taxon>Gunneridae</taxon>
        <taxon>Pentapetalae</taxon>
        <taxon>asterids</taxon>
        <taxon>campanulids</taxon>
        <taxon>Asterales</taxon>
        <taxon>Asteraceae</taxon>
        <taxon>Asteroideae</taxon>
        <taxon>Heliantheae alliance</taxon>
        <taxon>Heliantheae</taxon>
        <taxon>Helianthus</taxon>
    </lineage>
</organism>
<dbReference type="Proteomes" id="UP000215914">
    <property type="component" value="Unassembled WGS sequence"/>
</dbReference>
<dbReference type="PANTHER" id="PTHR31099">
    <property type="entry name" value="OS06G0165300 PROTEIN"/>
    <property type="match status" value="1"/>
</dbReference>
<evidence type="ECO:0000313" key="2">
    <source>
        <dbReference type="EMBL" id="KAF5763824.1"/>
    </source>
</evidence>
<reference evidence="2" key="2">
    <citation type="submission" date="2020-06" db="EMBL/GenBank/DDBJ databases">
        <title>Helianthus annuus Genome sequencing and assembly Release 2.</title>
        <authorList>
            <person name="Gouzy J."/>
            <person name="Langlade N."/>
            <person name="Munos S."/>
        </authorList>
    </citation>
    <scope>NUCLEOTIDE SEQUENCE</scope>
    <source>
        <tissue evidence="2">Leaves</tissue>
    </source>
</reference>
<dbReference type="Gramene" id="mRNA:HanXRQr2_Chr15g0684941">
    <property type="protein sequence ID" value="mRNA:HanXRQr2_Chr15g0684941"/>
    <property type="gene ID" value="HanXRQr2_Chr15g0684941"/>
</dbReference>
<reference evidence="2" key="1">
    <citation type="journal article" date="2017" name="Nature">
        <title>The sunflower genome provides insights into oil metabolism, flowering and Asterid evolution.</title>
        <authorList>
            <person name="Badouin H."/>
            <person name="Gouzy J."/>
            <person name="Grassa C.J."/>
            <person name="Murat F."/>
            <person name="Staton S.E."/>
            <person name="Cottret L."/>
            <person name="Lelandais-Briere C."/>
            <person name="Owens G.L."/>
            <person name="Carrere S."/>
            <person name="Mayjonade B."/>
            <person name="Legrand L."/>
            <person name="Gill N."/>
            <person name="Kane N.C."/>
            <person name="Bowers J.E."/>
            <person name="Hubner S."/>
            <person name="Bellec A."/>
            <person name="Berard A."/>
            <person name="Berges H."/>
            <person name="Blanchet N."/>
            <person name="Boniface M.C."/>
            <person name="Brunel D."/>
            <person name="Catrice O."/>
            <person name="Chaidir N."/>
            <person name="Claudel C."/>
            <person name="Donnadieu C."/>
            <person name="Faraut T."/>
            <person name="Fievet G."/>
            <person name="Helmstetter N."/>
            <person name="King M."/>
            <person name="Knapp S.J."/>
            <person name="Lai Z."/>
            <person name="Le Paslier M.C."/>
            <person name="Lippi Y."/>
            <person name="Lorenzon L."/>
            <person name="Mandel J.R."/>
            <person name="Marage G."/>
            <person name="Marchand G."/>
            <person name="Marquand E."/>
            <person name="Bret-Mestries E."/>
            <person name="Morien E."/>
            <person name="Nambeesan S."/>
            <person name="Nguyen T."/>
            <person name="Pegot-Espagnet P."/>
            <person name="Pouilly N."/>
            <person name="Raftis F."/>
            <person name="Sallet E."/>
            <person name="Schiex T."/>
            <person name="Thomas J."/>
            <person name="Vandecasteele C."/>
            <person name="Vares D."/>
            <person name="Vear F."/>
            <person name="Vautrin S."/>
            <person name="Crespi M."/>
            <person name="Mangin B."/>
            <person name="Burke J.M."/>
            <person name="Salse J."/>
            <person name="Munos S."/>
            <person name="Vincourt P."/>
            <person name="Rieseberg L.H."/>
            <person name="Langlade N.B."/>
        </authorList>
    </citation>
    <scope>NUCLEOTIDE SEQUENCE</scope>
    <source>
        <tissue evidence="2">Leaves</tissue>
    </source>
</reference>
<evidence type="ECO:0000313" key="3">
    <source>
        <dbReference type="Proteomes" id="UP000215914"/>
    </source>
</evidence>